<dbReference type="AlphaFoldDB" id="A0AAE9W9M6"/>
<evidence type="ECO:0000256" key="1">
    <source>
        <dbReference type="SAM" id="MobiDB-lite"/>
    </source>
</evidence>
<name>A0AAE9W9M6_9SCHI</name>
<proteinExistence type="predicted"/>
<keyword evidence="3" id="KW-1185">Reference proteome</keyword>
<dbReference type="KEGG" id="som:SOMG_01628"/>
<dbReference type="RefSeq" id="XP_056036520.1">
    <property type="nucleotide sequence ID" value="XM_056180421.1"/>
</dbReference>
<protein>
    <submittedName>
        <fullName evidence="2">Uncharacterized protein</fullName>
    </submittedName>
</protein>
<evidence type="ECO:0000313" key="3">
    <source>
        <dbReference type="Proteomes" id="UP001212411"/>
    </source>
</evidence>
<gene>
    <name evidence="2" type="ORF">SOMG_01628</name>
</gene>
<feature type="region of interest" description="Disordered" evidence="1">
    <location>
        <begin position="95"/>
        <end position="130"/>
    </location>
</feature>
<dbReference type="GeneID" id="80875110"/>
<organism evidence="2 3">
    <name type="scientific">Schizosaccharomyces osmophilus</name>
    <dbReference type="NCBI Taxonomy" id="2545709"/>
    <lineage>
        <taxon>Eukaryota</taxon>
        <taxon>Fungi</taxon>
        <taxon>Dikarya</taxon>
        <taxon>Ascomycota</taxon>
        <taxon>Taphrinomycotina</taxon>
        <taxon>Schizosaccharomycetes</taxon>
        <taxon>Schizosaccharomycetales</taxon>
        <taxon>Schizosaccharomycetaceae</taxon>
        <taxon>Schizosaccharomyces</taxon>
    </lineage>
</organism>
<dbReference type="Proteomes" id="UP001212411">
    <property type="component" value="Chromosome 1"/>
</dbReference>
<accession>A0AAE9W9M6</accession>
<evidence type="ECO:0000313" key="2">
    <source>
        <dbReference type="EMBL" id="WBW72277.1"/>
    </source>
</evidence>
<reference evidence="2 3" key="1">
    <citation type="journal article" date="2023" name="G3 (Bethesda)">
        <title>A high-quality reference genome for the fission yeast Schizosaccharomyces osmophilus.</title>
        <authorList>
            <person name="Jia G.S."/>
            <person name="Zhang W.C."/>
            <person name="Liang Y."/>
            <person name="Liu X.H."/>
            <person name="Rhind N."/>
            <person name="Pidoux A."/>
            <person name="Brysch-Herzberg M."/>
            <person name="Du L.L."/>
        </authorList>
    </citation>
    <scope>NUCLEOTIDE SEQUENCE [LARGE SCALE GENOMIC DNA]</scope>
    <source>
        <strain evidence="2 3">CBS 15793</strain>
    </source>
</reference>
<dbReference type="EMBL" id="CP115611">
    <property type="protein sequence ID" value="WBW72277.1"/>
    <property type="molecule type" value="Genomic_DNA"/>
</dbReference>
<feature type="region of interest" description="Disordered" evidence="1">
    <location>
        <begin position="56"/>
        <end position="78"/>
    </location>
</feature>
<sequence>MDSCSGSNLRTLSDANTKSFITSKRLDKSKQRLLHDAITREQSASAKEYQLLRESINSPIQMNRPHTPYAFQSKANDPKNDSLWADEFKSLQNSKQETYTSDVNSHSSLNPMSYPNLATENNQSTNFSPSISNYQFPSSSSHLQNGETNRLSDFDDSYMQLAFQQAEQFVQATETKQNPMAYNATNTSMNLTFGLTAIGATDDDACDPDYNDL</sequence>